<gene>
    <name evidence="2" type="ORF">MNR06_11680</name>
</gene>
<keyword evidence="3" id="KW-1185">Reference proteome</keyword>
<name>A0ABY4C5Z2_9BACT</name>
<organism evidence="2 3">
    <name type="scientific">Bdellovibrio reynosensis</name>
    <dbReference type="NCBI Taxonomy" id="2835041"/>
    <lineage>
        <taxon>Bacteria</taxon>
        <taxon>Pseudomonadati</taxon>
        <taxon>Bdellovibrionota</taxon>
        <taxon>Bdellovibrionia</taxon>
        <taxon>Bdellovibrionales</taxon>
        <taxon>Pseudobdellovibrionaceae</taxon>
        <taxon>Bdellovibrio</taxon>
    </lineage>
</organism>
<protein>
    <recommendedName>
        <fullName evidence="4">Tetratricopeptide repeat protein</fullName>
    </recommendedName>
</protein>
<reference evidence="2" key="1">
    <citation type="submission" date="2022-03" db="EMBL/GenBank/DDBJ databases">
        <title>Genome Identification and Characterization of new species Bdellovibrio reynosense LBG001 sp. nov. from a Mexico soil sample.</title>
        <authorList>
            <person name="Camilli A."/>
            <person name="Ajao Y."/>
            <person name="Guo X."/>
        </authorList>
    </citation>
    <scope>NUCLEOTIDE SEQUENCE</scope>
    <source>
        <strain evidence="2">LBG001</strain>
    </source>
</reference>
<dbReference type="InterPro" id="IPR011990">
    <property type="entry name" value="TPR-like_helical_dom_sf"/>
</dbReference>
<evidence type="ECO:0000313" key="2">
    <source>
        <dbReference type="EMBL" id="UOF00357.1"/>
    </source>
</evidence>
<evidence type="ECO:0000256" key="1">
    <source>
        <dbReference type="SAM" id="SignalP"/>
    </source>
</evidence>
<evidence type="ECO:0000313" key="3">
    <source>
        <dbReference type="Proteomes" id="UP000830116"/>
    </source>
</evidence>
<sequence length="288" mass="33070">MRLNFKRAALIAALSFSCLVSFAQTKPAKSETYKDIIEKAYNLSLQRDRQQALNILANALQKETRPQAIAELKKTISEVGHIFFSDKAQQLFETGVSLRKNELNQALDKVVEASRIEPDNFSIIKEQSRLLIAKGDCKNALELVQKQIWALPYDEEFKLSLAQAYGCLGKWVDYQRLADTVVIKKSPLQKFWSVLEADKYISAKNLVKAQEVLTNLKKSDDKYPETSYWLWKFDLAQKRTNLDIAQKYVMTCKNISANQYRQYMIDPMLCRHLAEVESELKGMNGTPE</sequence>
<feature type="chain" id="PRO_5046407192" description="Tetratricopeptide repeat protein" evidence="1">
    <location>
        <begin position="24"/>
        <end position="288"/>
    </location>
</feature>
<dbReference type="SUPFAM" id="SSF48452">
    <property type="entry name" value="TPR-like"/>
    <property type="match status" value="1"/>
</dbReference>
<dbReference type="RefSeq" id="WP_243536226.1">
    <property type="nucleotide sequence ID" value="NZ_CP093442.1"/>
</dbReference>
<dbReference type="PROSITE" id="PS51257">
    <property type="entry name" value="PROKAR_LIPOPROTEIN"/>
    <property type="match status" value="1"/>
</dbReference>
<dbReference type="Proteomes" id="UP000830116">
    <property type="component" value="Chromosome"/>
</dbReference>
<feature type="signal peptide" evidence="1">
    <location>
        <begin position="1"/>
        <end position="23"/>
    </location>
</feature>
<accession>A0ABY4C5Z2</accession>
<keyword evidence="1" id="KW-0732">Signal</keyword>
<dbReference type="Gene3D" id="1.25.40.10">
    <property type="entry name" value="Tetratricopeptide repeat domain"/>
    <property type="match status" value="1"/>
</dbReference>
<evidence type="ECO:0008006" key="4">
    <source>
        <dbReference type="Google" id="ProtNLM"/>
    </source>
</evidence>
<dbReference type="EMBL" id="CP093442">
    <property type="protein sequence ID" value="UOF00357.1"/>
    <property type="molecule type" value="Genomic_DNA"/>
</dbReference>
<proteinExistence type="predicted"/>